<keyword evidence="7 17" id="KW-0812">Transmembrane</keyword>
<keyword evidence="13 17" id="KW-0472">Membrane</keyword>
<dbReference type="InterPro" id="IPR001610">
    <property type="entry name" value="PAC"/>
</dbReference>
<evidence type="ECO:0000256" key="17">
    <source>
        <dbReference type="SAM" id="Phobius"/>
    </source>
</evidence>
<evidence type="ECO:0000256" key="2">
    <source>
        <dbReference type="ARBA" id="ARBA00004651"/>
    </source>
</evidence>
<dbReference type="SUPFAM" id="SSF55874">
    <property type="entry name" value="ATPase domain of HSP90 chaperone/DNA topoisomerase II/histidine kinase"/>
    <property type="match status" value="1"/>
</dbReference>
<dbReference type="CDD" id="cd17546">
    <property type="entry name" value="REC_hyHK_CKI1_RcsC-like"/>
    <property type="match status" value="1"/>
</dbReference>
<dbReference type="SMART" id="SM00091">
    <property type="entry name" value="PAS"/>
    <property type="match status" value="1"/>
</dbReference>
<evidence type="ECO:0000256" key="11">
    <source>
        <dbReference type="ARBA" id="ARBA00022989"/>
    </source>
</evidence>
<dbReference type="PROSITE" id="PS50839">
    <property type="entry name" value="CHASE"/>
    <property type="match status" value="1"/>
</dbReference>
<evidence type="ECO:0000256" key="16">
    <source>
        <dbReference type="SAM" id="Coils"/>
    </source>
</evidence>
<dbReference type="EC" id="2.7.13.3" evidence="3"/>
<dbReference type="Proteomes" id="UP001589628">
    <property type="component" value="Unassembled WGS sequence"/>
</dbReference>
<dbReference type="InterPro" id="IPR035965">
    <property type="entry name" value="PAS-like_dom_sf"/>
</dbReference>
<dbReference type="Pfam" id="PF08447">
    <property type="entry name" value="PAS_3"/>
    <property type="match status" value="1"/>
</dbReference>
<reference evidence="23 24" key="1">
    <citation type="submission" date="2024-09" db="EMBL/GenBank/DDBJ databases">
        <authorList>
            <person name="Sun Q."/>
            <person name="Mori K."/>
        </authorList>
    </citation>
    <scope>NUCLEOTIDE SEQUENCE [LARGE SCALE GENOMIC DNA]</scope>
    <source>
        <strain evidence="23 24">ATCC 51285</strain>
    </source>
</reference>
<evidence type="ECO:0000256" key="6">
    <source>
        <dbReference type="ARBA" id="ARBA00022679"/>
    </source>
</evidence>
<evidence type="ECO:0000259" key="18">
    <source>
        <dbReference type="PROSITE" id="PS50109"/>
    </source>
</evidence>
<dbReference type="RefSeq" id="WP_051527548.1">
    <property type="nucleotide sequence ID" value="NZ_JBHLZN010000003.1"/>
</dbReference>
<dbReference type="Gene3D" id="3.30.450.350">
    <property type="entry name" value="CHASE domain"/>
    <property type="match status" value="1"/>
</dbReference>
<keyword evidence="24" id="KW-1185">Reference proteome</keyword>
<dbReference type="InterPro" id="IPR013655">
    <property type="entry name" value="PAS_fold_3"/>
</dbReference>
<dbReference type="InterPro" id="IPR000700">
    <property type="entry name" value="PAS-assoc_C"/>
</dbReference>
<dbReference type="CDD" id="cd00130">
    <property type="entry name" value="PAS"/>
    <property type="match status" value="1"/>
</dbReference>
<protein>
    <recommendedName>
        <fullName evidence="3">histidine kinase</fullName>
        <ecNumber evidence="3">2.7.13.3</ecNumber>
    </recommendedName>
</protein>
<keyword evidence="12" id="KW-0902">Two-component regulatory system</keyword>
<evidence type="ECO:0000259" key="19">
    <source>
        <dbReference type="PROSITE" id="PS50110"/>
    </source>
</evidence>
<evidence type="ECO:0000256" key="13">
    <source>
        <dbReference type="ARBA" id="ARBA00023136"/>
    </source>
</evidence>
<dbReference type="SUPFAM" id="SSF55785">
    <property type="entry name" value="PYP-like sensor domain (PAS domain)"/>
    <property type="match status" value="2"/>
</dbReference>
<accession>A0ABV5ZBY6</accession>
<evidence type="ECO:0000256" key="12">
    <source>
        <dbReference type="ARBA" id="ARBA00023012"/>
    </source>
</evidence>
<dbReference type="SUPFAM" id="SSF55781">
    <property type="entry name" value="GAF domain-like"/>
    <property type="match status" value="1"/>
</dbReference>
<dbReference type="Pfam" id="PF00512">
    <property type="entry name" value="HisKA"/>
    <property type="match status" value="1"/>
</dbReference>
<evidence type="ECO:0000256" key="3">
    <source>
        <dbReference type="ARBA" id="ARBA00012438"/>
    </source>
</evidence>
<dbReference type="SMART" id="SM00387">
    <property type="entry name" value="HATPase_c"/>
    <property type="match status" value="1"/>
</dbReference>
<keyword evidence="10" id="KW-0067">ATP-binding</keyword>
<dbReference type="Gene3D" id="3.40.50.2300">
    <property type="match status" value="1"/>
</dbReference>
<feature type="domain" description="PAC" evidence="20">
    <location>
        <begin position="473"/>
        <end position="526"/>
    </location>
</feature>
<comment type="caution">
    <text evidence="15">Lacks conserved residue(s) required for the propagation of feature annotation.</text>
</comment>
<dbReference type="InterPro" id="IPR008207">
    <property type="entry name" value="Sig_transdc_His_kin_Hpt_dom"/>
</dbReference>
<dbReference type="InterPro" id="IPR003018">
    <property type="entry name" value="GAF"/>
</dbReference>
<comment type="caution">
    <text evidence="23">The sequence shown here is derived from an EMBL/GenBank/DDBJ whole genome shotgun (WGS) entry which is preliminary data.</text>
</comment>
<dbReference type="InterPro" id="IPR011006">
    <property type="entry name" value="CheY-like_superfamily"/>
</dbReference>
<feature type="coiled-coil region" evidence="16">
    <location>
        <begin position="1443"/>
        <end position="1478"/>
    </location>
</feature>
<keyword evidence="9" id="KW-0418">Kinase</keyword>
<dbReference type="Gene3D" id="1.10.287.130">
    <property type="match status" value="1"/>
</dbReference>
<evidence type="ECO:0000256" key="1">
    <source>
        <dbReference type="ARBA" id="ARBA00000085"/>
    </source>
</evidence>
<evidence type="ECO:0000259" key="20">
    <source>
        <dbReference type="PROSITE" id="PS50113"/>
    </source>
</evidence>
<dbReference type="PROSITE" id="PS50894">
    <property type="entry name" value="HPT"/>
    <property type="match status" value="1"/>
</dbReference>
<evidence type="ECO:0000256" key="8">
    <source>
        <dbReference type="ARBA" id="ARBA00022741"/>
    </source>
</evidence>
<comment type="subcellular location">
    <subcellularLocation>
        <location evidence="2">Cell membrane</location>
        <topology evidence="2">Multi-pass membrane protein</topology>
    </subcellularLocation>
</comment>
<dbReference type="Pfam" id="PF00072">
    <property type="entry name" value="Response_reg"/>
    <property type="match status" value="1"/>
</dbReference>
<dbReference type="SUPFAM" id="SSF47384">
    <property type="entry name" value="Homodimeric domain of signal transducing histidine kinase"/>
    <property type="match status" value="1"/>
</dbReference>
<dbReference type="InterPro" id="IPR003594">
    <property type="entry name" value="HATPase_dom"/>
</dbReference>
<dbReference type="Pfam" id="PF01590">
    <property type="entry name" value="GAF"/>
    <property type="match status" value="1"/>
</dbReference>
<sequence>MTAKQILRLFHLITLVLALVLAAIGFYLDRLNNSLYQRQVRAEVAAQLANLRASLEGAIHADLQTAQGIVAAISVEPQMNQSRYAQFAAPLFAGNTSLRVLSAAPEMVIRMIYPLENNQGALGLDLGAHPQQRQAALAVKNSGRMVVAGPVNLVQGGQGFIGRIPVFLDQDEERYFWGLVSAVIDVEHLYQRGGLLDAAQRMQIALRGQDSQGSQGQVFWGQETLFEQEPELQRVILPGGSWQLAAIPQQGWPVQAHNARLVRSVLVGAWLLIILPCLLLLRVSKRQQQHEERLEGFLNLVPLGIALSEYPSGKLISWNPYLAERFAQSMPAHLRDLFNSPLPEQLLNADQPQEIYLKGEKHPVLLRSTAYIGSSGQQYLWTVIESLSERQALKTHQLQLEQVIASTGVGIWDWQIQTGELDFNQRWAQSMGYSLEDLQPLSIDTWRGLVHPDDLPVAEDQVRRRWLGELEICSCELRMRHKDGGWVWMLTTGQVVEWDSDGKAVRMVGTQLDISQQKHRQEQLLFQQRMLEAMSRQMRIGAWDLDMASGRLNWSAMNKELHGVGPDYQPSEAKALAFYKPGRSREQIKAAVERAKQDGTPWYLELEMLTSDGREHWVASHGEAEMRNGRCVRLFGSFQDIDVRKRTQLAHEQALRHNRTLAQLTLHPAVMKGDLQAAKAELTKRISEALQVCRVSIWRFSENGEQLACVSLFDQQQGHSGEGLVLNKREHPAYFRAMSMDAHLTIDDTFKHPATQSFIDGYLKPYGISSMLDAVIPTGQGIVGVLCAEHIGPKRQWQQSEEAFVIASATLIGSIFAAEQRRQVEMQLIAAKEQAEQAALAKSEFLATMSHEIRTPLNGVLGMLNLLTRQVRDQEAVRKLQIAQNSADTLLGLINDILDFSKIDAGKLELEVLEFDLVKVIEGVCQTIAIKAQQKGLELVMDVSGVNISSVKGDPGRLRQIWLNLLGNALKFTEQGEVYLGCRLSPQAGGWRLHGWVEDSGIGIASEKQQGLFDPFTQVDASTTREYGGTGLGLAICKQLCQLMQGDIWVHSQPGQGSRFEFEVCLAASENANQRYPTGLESMQILAVEPHPVQRRVLEQQLQSWGAQPVFLADLDTCLAYMQGLEPQRPLVLLVHEQQVRDEHSGVQQWRQLHWPAGKLGVVMGNWLSAEQDELWLAMTQPLNPSLLYDALIALLTEGEDGVTRYVQGQLQQQEHVQLNWPPGTRILLVDDNVVNQEVARLMLQELGLVADLATNGLEALQALQQATQDPYSLVLMDCQMPDMDGYEASRQIRAGAGGERYTALPIIALTANAMKGDREKCLAAGMSDYLSKPLRLLHLKAKLQHWLLGIPGEEFATQDELEEQPISTLEAADTTALPTWDNAELLQLFADSQGDLEEILNLFLSQRQPRWQRMQAALKSQDWRRLREDAHSLKGSAGQLMALALQQAAAELEQAIKAEQSDQVEALMQRLQRADQVFATEIEQYLRAHTA</sequence>
<dbReference type="SUPFAM" id="SSF47226">
    <property type="entry name" value="Histidine-containing phosphotransfer domain, HPT domain"/>
    <property type="match status" value="1"/>
</dbReference>
<dbReference type="Gene3D" id="3.30.565.10">
    <property type="entry name" value="Histidine kinase-like ATPase, C-terminal domain"/>
    <property type="match status" value="1"/>
</dbReference>
<feature type="domain" description="Response regulatory" evidence="19">
    <location>
        <begin position="1084"/>
        <end position="1196"/>
    </location>
</feature>
<evidence type="ECO:0000256" key="15">
    <source>
        <dbReference type="PROSITE-ProRule" id="PRU00169"/>
    </source>
</evidence>
<dbReference type="InterPro" id="IPR003661">
    <property type="entry name" value="HisK_dim/P_dom"/>
</dbReference>
<dbReference type="Gene3D" id="1.20.120.160">
    <property type="entry name" value="HPT domain"/>
    <property type="match status" value="1"/>
</dbReference>
<evidence type="ECO:0000256" key="14">
    <source>
        <dbReference type="PROSITE-ProRule" id="PRU00110"/>
    </source>
</evidence>
<name>A0ABV5ZBY6_9GAMM</name>
<dbReference type="InterPro" id="IPR036097">
    <property type="entry name" value="HisK_dim/P_sf"/>
</dbReference>
<dbReference type="SMART" id="SM01079">
    <property type="entry name" value="CHASE"/>
    <property type="match status" value="1"/>
</dbReference>
<feature type="modified residue" description="4-aspartylphosphate" evidence="15">
    <location>
        <position position="1278"/>
    </location>
</feature>
<proteinExistence type="predicted"/>
<dbReference type="InterPro" id="IPR005467">
    <property type="entry name" value="His_kinase_dom"/>
</dbReference>
<dbReference type="CDD" id="cd16922">
    <property type="entry name" value="HATPase_EvgS-ArcB-TorS-like"/>
    <property type="match status" value="1"/>
</dbReference>
<evidence type="ECO:0000256" key="4">
    <source>
        <dbReference type="ARBA" id="ARBA00022475"/>
    </source>
</evidence>
<evidence type="ECO:0000259" key="21">
    <source>
        <dbReference type="PROSITE" id="PS50839"/>
    </source>
</evidence>
<dbReference type="PROSITE" id="PS50110">
    <property type="entry name" value="RESPONSE_REGULATORY"/>
    <property type="match status" value="2"/>
</dbReference>
<dbReference type="SUPFAM" id="SSF52172">
    <property type="entry name" value="CheY-like"/>
    <property type="match status" value="2"/>
</dbReference>
<evidence type="ECO:0000256" key="5">
    <source>
        <dbReference type="ARBA" id="ARBA00022553"/>
    </source>
</evidence>
<evidence type="ECO:0000256" key="10">
    <source>
        <dbReference type="ARBA" id="ARBA00022840"/>
    </source>
</evidence>
<dbReference type="SMART" id="SM00388">
    <property type="entry name" value="HisKA"/>
    <property type="match status" value="1"/>
</dbReference>
<dbReference type="CDD" id="cd00082">
    <property type="entry name" value="HisKA"/>
    <property type="match status" value="1"/>
</dbReference>
<dbReference type="PANTHER" id="PTHR45339:SF1">
    <property type="entry name" value="HYBRID SIGNAL TRANSDUCTION HISTIDINE KINASE J"/>
    <property type="match status" value="1"/>
</dbReference>
<dbReference type="InterPro" id="IPR029016">
    <property type="entry name" value="GAF-like_dom_sf"/>
</dbReference>
<dbReference type="SMART" id="SM00065">
    <property type="entry name" value="GAF"/>
    <property type="match status" value="1"/>
</dbReference>
<keyword evidence="4" id="KW-1003">Cell membrane</keyword>
<dbReference type="PROSITE" id="PS50109">
    <property type="entry name" value="HIS_KIN"/>
    <property type="match status" value="1"/>
</dbReference>
<feature type="domain" description="CHASE" evidence="21">
    <location>
        <begin position="105"/>
        <end position="245"/>
    </location>
</feature>
<dbReference type="SMART" id="SM00448">
    <property type="entry name" value="REC"/>
    <property type="match status" value="1"/>
</dbReference>
<feature type="transmembrane region" description="Helical" evidence="17">
    <location>
        <begin position="6"/>
        <end position="28"/>
    </location>
</feature>
<evidence type="ECO:0000313" key="24">
    <source>
        <dbReference type="Proteomes" id="UP001589628"/>
    </source>
</evidence>
<dbReference type="Gene3D" id="3.30.450.40">
    <property type="match status" value="1"/>
</dbReference>
<keyword evidence="6" id="KW-0808">Transferase</keyword>
<organism evidence="23 24">
    <name type="scientific">Balneatrix alpica</name>
    <dbReference type="NCBI Taxonomy" id="75684"/>
    <lineage>
        <taxon>Bacteria</taxon>
        <taxon>Pseudomonadati</taxon>
        <taxon>Pseudomonadota</taxon>
        <taxon>Gammaproteobacteria</taxon>
        <taxon>Oceanospirillales</taxon>
        <taxon>Balneatrichaceae</taxon>
        <taxon>Balneatrix</taxon>
    </lineage>
</organism>
<keyword evidence="8" id="KW-0547">Nucleotide-binding</keyword>
<dbReference type="InterPro" id="IPR000014">
    <property type="entry name" value="PAS"/>
</dbReference>
<dbReference type="InterPro" id="IPR042240">
    <property type="entry name" value="CHASE_sf"/>
</dbReference>
<dbReference type="Pfam" id="PF03924">
    <property type="entry name" value="CHASE"/>
    <property type="match status" value="1"/>
</dbReference>
<comment type="catalytic activity">
    <reaction evidence="1">
        <text>ATP + protein L-histidine = ADP + protein N-phospho-L-histidine.</text>
        <dbReference type="EC" id="2.7.13.3"/>
    </reaction>
</comment>
<feature type="domain" description="Response regulatory" evidence="19">
    <location>
        <begin position="1226"/>
        <end position="1348"/>
    </location>
</feature>
<dbReference type="InterPro" id="IPR004358">
    <property type="entry name" value="Sig_transdc_His_kin-like_C"/>
</dbReference>
<gene>
    <name evidence="23" type="ORF">ACFFLH_10215</name>
</gene>
<keyword evidence="11 17" id="KW-1133">Transmembrane helix</keyword>
<dbReference type="InterPro" id="IPR036890">
    <property type="entry name" value="HATPase_C_sf"/>
</dbReference>
<feature type="domain" description="HPt" evidence="22">
    <location>
        <begin position="1393"/>
        <end position="1486"/>
    </location>
</feature>
<feature type="modified residue" description="Phosphohistidine" evidence="14">
    <location>
        <position position="1432"/>
    </location>
</feature>
<evidence type="ECO:0000256" key="7">
    <source>
        <dbReference type="ARBA" id="ARBA00022692"/>
    </source>
</evidence>
<keyword evidence="16" id="KW-0175">Coiled coil</keyword>
<dbReference type="Pfam" id="PF02518">
    <property type="entry name" value="HATPase_c"/>
    <property type="match status" value="1"/>
</dbReference>
<dbReference type="Gene3D" id="3.30.450.20">
    <property type="entry name" value="PAS domain"/>
    <property type="match status" value="2"/>
</dbReference>
<evidence type="ECO:0000313" key="23">
    <source>
        <dbReference type="EMBL" id="MFB9886787.1"/>
    </source>
</evidence>
<evidence type="ECO:0000259" key="22">
    <source>
        <dbReference type="PROSITE" id="PS50894"/>
    </source>
</evidence>
<dbReference type="PANTHER" id="PTHR45339">
    <property type="entry name" value="HYBRID SIGNAL TRANSDUCTION HISTIDINE KINASE J"/>
    <property type="match status" value="1"/>
</dbReference>
<dbReference type="SMART" id="SM00086">
    <property type="entry name" value="PAC"/>
    <property type="match status" value="2"/>
</dbReference>
<dbReference type="InterPro" id="IPR036641">
    <property type="entry name" value="HPT_dom_sf"/>
</dbReference>
<dbReference type="InterPro" id="IPR001789">
    <property type="entry name" value="Sig_transdc_resp-reg_receiver"/>
</dbReference>
<dbReference type="NCBIfam" id="TIGR00229">
    <property type="entry name" value="sensory_box"/>
    <property type="match status" value="1"/>
</dbReference>
<dbReference type="PROSITE" id="PS50113">
    <property type="entry name" value="PAC"/>
    <property type="match status" value="1"/>
</dbReference>
<dbReference type="InterPro" id="IPR006189">
    <property type="entry name" value="CHASE_dom"/>
</dbReference>
<keyword evidence="5 15" id="KW-0597">Phosphoprotein</keyword>
<feature type="domain" description="Histidine kinase" evidence="18">
    <location>
        <begin position="848"/>
        <end position="1068"/>
    </location>
</feature>
<evidence type="ECO:0000256" key="9">
    <source>
        <dbReference type="ARBA" id="ARBA00022777"/>
    </source>
</evidence>
<dbReference type="EMBL" id="JBHLZN010000003">
    <property type="protein sequence ID" value="MFB9886787.1"/>
    <property type="molecule type" value="Genomic_DNA"/>
</dbReference>
<dbReference type="Pfam" id="PF01627">
    <property type="entry name" value="Hpt"/>
    <property type="match status" value="1"/>
</dbReference>
<dbReference type="PRINTS" id="PR00344">
    <property type="entry name" value="BCTRLSENSOR"/>
</dbReference>